<organism evidence="1 2">
    <name type="scientific">Daedalea quercina L-15889</name>
    <dbReference type="NCBI Taxonomy" id="1314783"/>
    <lineage>
        <taxon>Eukaryota</taxon>
        <taxon>Fungi</taxon>
        <taxon>Dikarya</taxon>
        <taxon>Basidiomycota</taxon>
        <taxon>Agaricomycotina</taxon>
        <taxon>Agaricomycetes</taxon>
        <taxon>Polyporales</taxon>
        <taxon>Fomitopsis</taxon>
    </lineage>
</organism>
<dbReference type="EMBL" id="KV429192">
    <property type="protein sequence ID" value="KZT63371.1"/>
    <property type="molecule type" value="Genomic_DNA"/>
</dbReference>
<evidence type="ECO:0000313" key="2">
    <source>
        <dbReference type="Proteomes" id="UP000076727"/>
    </source>
</evidence>
<dbReference type="Gene3D" id="3.40.50.1220">
    <property type="entry name" value="TPP-binding domain"/>
    <property type="match status" value="1"/>
</dbReference>
<accession>A0A165KNK4</accession>
<dbReference type="OrthoDB" id="424302at2759"/>
<dbReference type="Proteomes" id="UP000076727">
    <property type="component" value="Unassembled WGS sequence"/>
</dbReference>
<keyword evidence="2" id="KW-1185">Reference proteome</keyword>
<gene>
    <name evidence="1" type="ORF">DAEQUDRAFT_680528</name>
</gene>
<reference evidence="1 2" key="1">
    <citation type="journal article" date="2016" name="Mol. Biol. Evol.">
        <title>Comparative Genomics of Early-Diverging Mushroom-Forming Fungi Provides Insights into the Origins of Lignocellulose Decay Capabilities.</title>
        <authorList>
            <person name="Nagy L.G."/>
            <person name="Riley R."/>
            <person name="Tritt A."/>
            <person name="Adam C."/>
            <person name="Daum C."/>
            <person name="Floudas D."/>
            <person name="Sun H."/>
            <person name="Yadav J.S."/>
            <person name="Pangilinan J."/>
            <person name="Larsson K.H."/>
            <person name="Matsuura K."/>
            <person name="Barry K."/>
            <person name="Labutti K."/>
            <person name="Kuo R."/>
            <person name="Ohm R.A."/>
            <person name="Bhattacharya S.S."/>
            <person name="Shirouzu T."/>
            <person name="Yoshinaga Y."/>
            <person name="Martin F.M."/>
            <person name="Grigoriev I.V."/>
            <person name="Hibbett D.S."/>
        </authorList>
    </citation>
    <scope>NUCLEOTIDE SEQUENCE [LARGE SCALE GENOMIC DNA]</scope>
    <source>
        <strain evidence="1 2">L-15889</strain>
    </source>
</reference>
<name>A0A165KNK4_9APHY</name>
<protein>
    <submittedName>
        <fullName evidence="1">Uncharacterized protein</fullName>
    </submittedName>
</protein>
<evidence type="ECO:0000313" key="1">
    <source>
        <dbReference type="EMBL" id="KZT63371.1"/>
    </source>
</evidence>
<sequence>QDYPAVIYVPDIKYSRGKLAVFNSKEAAKDQYSDFLFVGPCEETLPKALFGEQTD</sequence>
<feature type="non-terminal residue" evidence="1">
    <location>
        <position position="1"/>
    </location>
</feature>
<dbReference type="AlphaFoldDB" id="A0A165KNK4"/>
<proteinExistence type="predicted"/>